<evidence type="ECO:0000313" key="4">
    <source>
        <dbReference type="Proteomes" id="UP000494106"/>
    </source>
</evidence>
<dbReference type="InterPro" id="IPR025398">
    <property type="entry name" value="DUF4371"/>
</dbReference>
<accession>A0A8S0YW61</accession>
<proteinExistence type="predicted"/>
<organism evidence="3 4">
    <name type="scientific">Arctia plantaginis</name>
    <name type="common">Wood tiger moth</name>
    <name type="synonym">Phalaena plantaginis</name>
    <dbReference type="NCBI Taxonomy" id="874455"/>
    <lineage>
        <taxon>Eukaryota</taxon>
        <taxon>Metazoa</taxon>
        <taxon>Ecdysozoa</taxon>
        <taxon>Arthropoda</taxon>
        <taxon>Hexapoda</taxon>
        <taxon>Insecta</taxon>
        <taxon>Pterygota</taxon>
        <taxon>Neoptera</taxon>
        <taxon>Endopterygota</taxon>
        <taxon>Lepidoptera</taxon>
        <taxon>Glossata</taxon>
        <taxon>Ditrysia</taxon>
        <taxon>Noctuoidea</taxon>
        <taxon>Erebidae</taxon>
        <taxon>Arctiinae</taxon>
        <taxon>Arctia</taxon>
    </lineage>
</organism>
<dbReference type="InterPro" id="IPR052958">
    <property type="entry name" value="IFN-induced_PKR_regulator"/>
</dbReference>
<dbReference type="InterPro" id="IPR012337">
    <property type="entry name" value="RNaseH-like_sf"/>
</dbReference>
<sequence>MDIRKFFVLKRKKPEGASSDSDDSVGDLKRLSTSKEPDLVPDSFIGQASMLSTEMKKELLDNTWSPPATYDFAEDAKHLKRKFKYSWLETYSPWLAYSRHQKGAFYLQLNKYSRGIIEENRKIITSIISCITFCGSHDLALREKHYGEGILEDLYKLRIDAGDLVLKKHIEHGKKNASYRSIDIQNEIIAICGDVIKADIVKKVKEAEAYSVLADETADISGTEQLSIGLRYFDDEANEVQEMFVGFVELKGLDAKSIAYCIDEFLTKEDLNPADKCVGFGFDGCLTMSRKDGGVQAILRKKYTKALFFYCSSHKLNLVINDLNILPEIRNTMGTTKDIIFFFRESVLRRKLVPNITRLCETRWSEKHKTIRVFKENFPVVLEALENLSREGNSATRKNAFQLHAAAFKISFILCITLIAKYSALLEPVVNALQSIALDVVKASQHVKRILQLLKSHRDNPERVTDEIIKDATVVAEKVGLEQDITSMPRIVGKQRHRSNHPAKSPSEFWKRSLIIPYLDSVITSLETRFAEENTPSFALSKLHPAQMQTMSVENLTGLAMMSVHRKLIHGNLQDFNNKVVEKFTMNPRKLCFN</sequence>
<feature type="domain" description="DUF4371" evidence="2">
    <location>
        <begin position="147"/>
        <end position="289"/>
    </location>
</feature>
<dbReference type="Pfam" id="PF14291">
    <property type="entry name" value="DUF4371"/>
    <property type="match status" value="1"/>
</dbReference>
<evidence type="ECO:0000259" key="2">
    <source>
        <dbReference type="Pfam" id="PF14291"/>
    </source>
</evidence>
<dbReference type="EMBL" id="CADEBC010000135">
    <property type="protein sequence ID" value="CAB3223778.1"/>
    <property type="molecule type" value="Genomic_DNA"/>
</dbReference>
<evidence type="ECO:0000256" key="1">
    <source>
        <dbReference type="SAM" id="MobiDB-lite"/>
    </source>
</evidence>
<dbReference type="PANTHER" id="PTHR46289:SF14">
    <property type="entry name" value="DUF4371 DOMAIN-CONTAINING PROTEIN"/>
    <property type="match status" value="1"/>
</dbReference>
<dbReference type="OrthoDB" id="10023262at2759"/>
<dbReference type="SUPFAM" id="SSF53098">
    <property type="entry name" value="Ribonuclease H-like"/>
    <property type="match status" value="1"/>
</dbReference>
<comment type="caution">
    <text evidence="3">The sequence shown here is derived from an EMBL/GenBank/DDBJ whole genome shotgun (WGS) entry which is preliminary data.</text>
</comment>
<dbReference type="AlphaFoldDB" id="A0A8S0YW61"/>
<reference evidence="3 4" key="1">
    <citation type="submission" date="2020-04" db="EMBL/GenBank/DDBJ databases">
        <authorList>
            <person name="Wallbank WR R."/>
            <person name="Pardo Diaz C."/>
            <person name="Kozak K."/>
            <person name="Martin S."/>
            <person name="Jiggins C."/>
            <person name="Moest M."/>
            <person name="Warren A I."/>
            <person name="Byers J.R.P. K."/>
            <person name="Montejo-Kovacevich G."/>
            <person name="Yen C E."/>
        </authorList>
    </citation>
    <scope>NUCLEOTIDE SEQUENCE [LARGE SCALE GENOMIC DNA]</scope>
</reference>
<dbReference type="PANTHER" id="PTHR46289">
    <property type="entry name" value="52 KDA REPRESSOR OF THE INHIBITOR OF THE PROTEIN KINASE-LIKE PROTEIN-RELATED"/>
    <property type="match status" value="1"/>
</dbReference>
<gene>
    <name evidence="3" type="ORF">APLA_LOCUS1805</name>
</gene>
<protein>
    <recommendedName>
        <fullName evidence="2">DUF4371 domain-containing protein</fullName>
    </recommendedName>
</protein>
<evidence type="ECO:0000313" key="3">
    <source>
        <dbReference type="EMBL" id="CAB3223778.1"/>
    </source>
</evidence>
<name>A0A8S0YW61_ARCPL</name>
<feature type="region of interest" description="Disordered" evidence="1">
    <location>
        <begin position="12"/>
        <end position="34"/>
    </location>
</feature>
<dbReference type="Proteomes" id="UP000494106">
    <property type="component" value="Unassembled WGS sequence"/>
</dbReference>
<keyword evidence="4" id="KW-1185">Reference proteome</keyword>